<keyword evidence="2" id="KW-0732">Signal</keyword>
<feature type="compositionally biased region" description="Polar residues" evidence="1">
    <location>
        <begin position="23"/>
        <end position="54"/>
    </location>
</feature>
<protein>
    <submittedName>
        <fullName evidence="3">DUF3558 family protein</fullName>
    </submittedName>
</protein>
<dbReference type="EMBL" id="JBHTIS010000458">
    <property type="protein sequence ID" value="MFD1045926.1"/>
    <property type="molecule type" value="Genomic_DNA"/>
</dbReference>
<comment type="caution">
    <text evidence="3">The sequence shown here is derived from an EMBL/GenBank/DDBJ whole genome shotgun (WGS) entry which is preliminary data.</text>
</comment>
<dbReference type="Proteomes" id="UP001597045">
    <property type="component" value="Unassembled WGS sequence"/>
</dbReference>
<evidence type="ECO:0000313" key="4">
    <source>
        <dbReference type="Proteomes" id="UP001597045"/>
    </source>
</evidence>
<dbReference type="InterPro" id="IPR024520">
    <property type="entry name" value="DUF3558"/>
</dbReference>
<feature type="chain" id="PRO_5046675750" evidence="2">
    <location>
        <begin position="28"/>
        <end position="188"/>
    </location>
</feature>
<evidence type="ECO:0000256" key="2">
    <source>
        <dbReference type="SAM" id="SignalP"/>
    </source>
</evidence>
<proteinExistence type="predicted"/>
<evidence type="ECO:0000313" key="3">
    <source>
        <dbReference type="EMBL" id="MFD1045926.1"/>
    </source>
</evidence>
<organism evidence="3 4">
    <name type="scientific">Kibdelosporangium lantanae</name>
    <dbReference type="NCBI Taxonomy" id="1497396"/>
    <lineage>
        <taxon>Bacteria</taxon>
        <taxon>Bacillati</taxon>
        <taxon>Actinomycetota</taxon>
        <taxon>Actinomycetes</taxon>
        <taxon>Pseudonocardiales</taxon>
        <taxon>Pseudonocardiaceae</taxon>
        <taxon>Kibdelosporangium</taxon>
    </lineage>
</organism>
<gene>
    <name evidence="3" type="ORF">ACFQ1S_10300</name>
</gene>
<dbReference type="Pfam" id="PF12079">
    <property type="entry name" value="DUF3558"/>
    <property type="match status" value="1"/>
</dbReference>
<feature type="region of interest" description="Disordered" evidence="1">
    <location>
        <begin position="23"/>
        <end position="64"/>
    </location>
</feature>
<sequence>MNRLRVTTLTAVSVLALVAGCSASTEGNPQSPTDAGTPSAASKAPTTSKTSAGNGVTIGHPKKVDGQKVDCTPVTADMVSTAVGQTAKVNTSLGRSGSCDFDVETTKSRSFIAVKIVPSPRGERVADIEGNTTNEYYDDEAKGCDTFVAVAKGKWLDAGVQLQDSPRADACRGARNLAKAVFATMPNA</sequence>
<dbReference type="PROSITE" id="PS51257">
    <property type="entry name" value="PROKAR_LIPOPROTEIN"/>
    <property type="match status" value="1"/>
</dbReference>
<feature type="signal peptide" evidence="2">
    <location>
        <begin position="1"/>
        <end position="27"/>
    </location>
</feature>
<accession>A0ABW3M763</accession>
<reference evidence="4" key="1">
    <citation type="journal article" date="2019" name="Int. J. Syst. Evol. Microbiol.">
        <title>The Global Catalogue of Microorganisms (GCM) 10K type strain sequencing project: providing services to taxonomists for standard genome sequencing and annotation.</title>
        <authorList>
            <consortium name="The Broad Institute Genomics Platform"/>
            <consortium name="The Broad Institute Genome Sequencing Center for Infectious Disease"/>
            <person name="Wu L."/>
            <person name="Ma J."/>
        </authorList>
    </citation>
    <scope>NUCLEOTIDE SEQUENCE [LARGE SCALE GENOMIC DNA]</scope>
    <source>
        <strain evidence="4">JCM 31486</strain>
    </source>
</reference>
<keyword evidence="4" id="KW-1185">Reference proteome</keyword>
<name>A0ABW3M763_9PSEU</name>
<evidence type="ECO:0000256" key="1">
    <source>
        <dbReference type="SAM" id="MobiDB-lite"/>
    </source>
</evidence>